<reference evidence="1" key="1">
    <citation type="submission" date="2014-11" db="EMBL/GenBank/DDBJ databases">
        <authorList>
            <person name="Amaro Gonzalez C."/>
        </authorList>
    </citation>
    <scope>NUCLEOTIDE SEQUENCE</scope>
</reference>
<organism evidence="1">
    <name type="scientific">Anguilla anguilla</name>
    <name type="common">European freshwater eel</name>
    <name type="synonym">Muraena anguilla</name>
    <dbReference type="NCBI Taxonomy" id="7936"/>
    <lineage>
        <taxon>Eukaryota</taxon>
        <taxon>Metazoa</taxon>
        <taxon>Chordata</taxon>
        <taxon>Craniata</taxon>
        <taxon>Vertebrata</taxon>
        <taxon>Euteleostomi</taxon>
        <taxon>Actinopterygii</taxon>
        <taxon>Neopterygii</taxon>
        <taxon>Teleostei</taxon>
        <taxon>Anguilliformes</taxon>
        <taxon>Anguillidae</taxon>
        <taxon>Anguilla</taxon>
    </lineage>
</organism>
<proteinExistence type="predicted"/>
<reference evidence="1" key="2">
    <citation type="journal article" date="2015" name="Fish Shellfish Immunol.">
        <title>Early steps in the European eel (Anguilla anguilla)-Vibrio vulnificus interaction in the gills: Role of the RtxA13 toxin.</title>
        <authorList>
            <person name="Callol A."/>
            <person name="Pajuelo D."/>
            <person name="Ebbesson L."/>
            <person name="Teles M."/>
            <person name="MacKenzie S."/>
            <person name="Amaro C."/>
        </authorList>
    </citation>
    <scope>NUCLEOTIDE SEQUENCE</scope>
</reference>
<evidence type="ECO:0000313" key="1">
    <source>
        <dbReference type="EMBL" id="JAH36152.1"/>
    </source>
</evidence>
<sequence>MHVCVGHLQVLLAVEHNRS</sequence>
<protein>
    <submittedName>
        <fullName evidence="1">Uncharacterized protein</fullName>
    </submittedName>
</protein>
<name>A0A0E9S4L0_ANGAN</name>
<dbReference type="AlphaFoldDB" id="A0A0E9S4L0"/>
<accession>A0A0E9S4L0</accession>
<dbReference type="EMBL" id="GBXM01072425">
    <property type="protein sequence ID" value="JAH36152.1"/>
    <property type="molecule type" value="Transcribed_RNA"/>
</dbReference>